<dbReference type="InterPro" id="IPR029752">
    <property type="entry name" value="D-isomer_DH_CS1"/>
</dbReference>
<name>A0AAW7ISJ4_9BACI</name>
<evidence type="ECO:0000313" key="7">
    <source>
        <dbReference type="Proteomes" id="UP001234602"/>
    </source>
</evidence>
<comment type="caution">
    <text evidence="6">The sequence shown here is derived from an EMBL/GenBank/DDBJ whole genome shotgun (WGS) entry which is preliminary data.</text>
</comment>
<feature type="domain" description="D-isomer specific 2-hydroxyacid dehydrogenase catalytic" evidence="4">
    <location>
        <begin position="19"/>
        <end position="319"/>
    </location>
</feature>
<evidence type="ECO:0000313" key="6">
    <source>
        <dbReference type="EMBL" id="MDM5454766.1"/>
    </source>
</evidence>
<dbReference type="PANTHER" id="PTHR10996">
    <property type="entry name" value="2-HYDROXYACID DEHYDROGENASE-RELATED"/>
    <property type="match status" value="1"/>
</dbReference>
<dbReference type="CDD" id="cd05301">
    <property type="entry name" value="GDH"/>
    <property type="match status" value="1"/>
</dbReference>
<dbReference type="GO" id="GO:0016618">
    <property type="term" value="F:hydroxypyruvate reductase [NAD(P)H] activity"/>
    <property type="evidence" value="ECO:0007669"/>
    <property type="project" value="TreeGrafter"/>
</dbReference>
<dbReference type="FunFam" id="3.40.50.720:FF:000462">
    <property type="entry name" value="Glyoxylate reductase (NADP+)"/>
    <property type="match status" value="1"/>
</dbReference>
<dbReference type="AlphaFoldDB" id="A0AAW7ISJ4"/>
<dbReference type="SUPFAM" id="SSF52283">
    <property type="entry name" value="Formate/glycerate dehydrogenase catalytic domain-like"/>
    <property type="match status" value="1"/>
</dbReference>
<dbReference type="InterPro" id="IPR006139">
    <property type="entry name" value="D-isomer_2_OHA_DH_cat_dom"/>
</dbReference>
<accession>A0AAW7ISJ4</accession>
<dbReference type="PANTHER" id="PTHR10996:SF257">
    <property type="entry name" value="GLYOXYLATE REDUCTASE 1"/>
    <property type="match status" value="1"/>
</dbReference>
<dbReference type="InterPro" id="IPR029753">
    <property type="entry name" value="D-isomer_DH_CS"/>
</dbReference>
<gene>
    <name evidence="6" type="ORF">QUF89_21830</name>
</gene>
<evidence type="ECO:0000256" key="1">
    <source>
        <dbReference type="ARBA" id="ARBA00005854"/>
    </source>
</evidence>
<dbReference type="EMBL" id="JAUCEY010000008">
    <property type="protein sequence ID" value="MDM5454766.1"/>
    <property type="molecule type" value="Genomic_DNA"/>
</dbReference>
<dbReference type="InterPro" id="IPR036291">
    <property type="entry name" value="NAD(P)-bd_dom_sf"/>
</dbReference>
<dbReference type="Pfam" id="PF00389">
    <property type="entry name" value="2-Hacid_dh"/>
    <property type="match status" value="1"/>
</dbReference>
<dbReference type="SUPFAM" id="SSF51735">
    <property type="entry name" value="NAD(P)-binding Rossmann-fold domains"/>
    <property type="match status" value="1"/>
</dbReference>
<dbReference type="GO" id="GO:0051287">
    <property type="term" value="F:NAD binding"/>
    <property type="evidence" value="ECO:0007669"/>
    <property type="project" value="InterPro"/>
</dbReference>
<dbReference type="PROSITE" id="PS00671">
    <property type="entry name" value="D_2_HYDROXYACID_DH_3"/>
    <property type="match status" value="1"/>
</dbReference>
<dbReference type="PROSITE" id="PS00065">
    <property type="entry name" value="D_2_HYDROXYACID_DH_1"/>
    <property type="match status" value="1"/>
</dbReference>
<comment type="similarity">
    <text evidence="1 3">Belongs to the D-isomer specific 2-hydroxyacid dehydrogenase family.</text>
</comment>
<protein>
    <submittedName>
        <fullName evidence="6">D-glycerate dehydrogenase</fullName>
        <ecNumber evidence="6">1.1.1.-</ecNumber>
    </submittedName>
</protein>
<dbReference type="EC" id="1.1.1.-" evidence="6"/>
<reference evidence="6" key="1">
    <citation type="submission" date="2023-06" db="EMBL/GenBank/DDBJ databases">
        <title>Comparative genomics of Bacillaceae isolates and their secondary metabolite potential.</title>
        <authorList>
            <person name="Song L."/>
            <person name="Nielsen L.J."/>
            <person name="Mohite O."/>
            <person name="Xu X."/>
            <person name="Weber T."/>
            <person name="Kovacs A.T."/>
        </authorList>
    </citation>
    <scope>NUCLEOTIDE SEQUENCE</scope>
    <source>
        <strain evidence="6">D8_B_37</strain>
    </source>
</reference>
<evidence type="ECO:0000256" key="2">
    <source>
        <dbReference type="ARBA" id="ARBA00023002"/>
    </source>
</evidence>
<dbReference type="Pfam" id="PF02826">
    <property type="entry name" value="2-Hacid_dh_C"/>
    <property type="match status" value="1"/>
</dbReference>
<proteinExistence type="inferred from homology"/>
<evidence type="ECO:0000256" key="3">
    <source>
        <dbReference type="RuleBase" id="RU003719"/>
    </source>
</evidence>
<feature type="domain" description="D-isomer specific 2-hydroxyacid dehydrogenase NAD-binding" evidence="5">
    <location>
        <begin position="110"/>
        <end position="288"/>
    </location>
</feature>
<dbReference type="Proteomes" id="UP001234602">
    <property type="component" value="Unassembled WGS sequence"/>
</dbReference>
<dbReference type="GO" id="GO:0030267">
    <property type="term" value="F:glyoxylate reductase (NADPH) activity"/>
    <property type="evidence" value="ECO:0007669"/>
    <property type="project" value="TreeGrafter"/>
</dbReference>
<organism evidence="6 7">
    <name type="scientific">Peribacillus simplex</name>
    <dbReference type="NCBI Taxonomy" id="1478"/>
    <lineage>
        <taxon>Bacteria</taxon>
        <taxon>Bacillati</taxon>
        <taxon>Bacillota</taxon>
        <taxon>Bacilli</taxon>
        <taxon>Bacillales</taxon>
        <taxon>Bacillaceae</taxon>
        <taxon>Peribacillus</taxon>
    </lineage>
</organism>
<dbReference type="InterPro" id="IPR050223">
    <property type="entry name" value="D-isomer_2-hydroxyacid_DH"/>
</dbReference>
<evidence type="ECO:0000259" key="4">
    <source>
        <dbReference type="Pfam" id="PF00389"/>
    </source>
</evidence>
<sequence>MKPKIYITRKLPEQIIDGLCGNYDVRMWDQEDIPVPREVLEQEMQEVEGLLCLLTEQIDESLIEKAANLKIIANMAVGHNNIDVQSATKRGIMVTNTPGVLTETTADLTFGLLLATARRLMEAEDYLRSGRWETWSPMQLTGQDVNGATLGIIGLGRIGEALAKRAKGFDMNLVYFNRSRKYEKEKELGIEYQPLEKLLQISDFVCVMLPLTPETAYMIGKEQLGLMKGTAVLINTARGGIVDENALYQALKNQEIWAAGLDVFEEEPVPLDHPLLTLPNVVTLPHIGSASIATRLKMATLAVQNLKEGLSGDSPRNLVFLNKGK</sequence>
<dbReference type="InterPro" id="IPR006140">
    <property type="entry name" value="D-isomer_DH_NAD-bd"/>
</dbReference>
<dbReference type="GO" id="GO:0005829">
    <property type="term" value="C:cytosol"/>
    <property type="evidence" value="ECO:0007669"/>
    <property type="project" value="TreeGrafter"/>
</dbReference>
<keyword evidence="2 3" id="KW-0560">Oxidoreductase</keyword>
<dbReference type="Gene3D" id="3.40.50.720">
    <property type="entry name" value="NAD(P)-binding Rossmann-like Domain"/>
    <property type="match status" value="2"/>
</dbReference>
<dbReference type="RefSeq" id="WP_061462148.1">
    <property type="nucleotide sequence ID" value="NZ_CP011008.1"/>
</dbReference>
<evidence type="ECO:0000259" key="5">
    <source>
        <dbReference type="Pfam" id="PF02826"/>
    </source>
</evidence>